<dbReference type="AlphaFoldDB" id="A0A1I0VFT3"/>
<dbReference type="InterPro" id="IPR000594">
    <property type="entry name" value="ThiF_NAD_FAD-bd"/>
</dbReference>
<evidence type="ECO:0000313" key="6">
    <source>
        <dbReference type="Proteomes" id="UP000233565"/>
    </source>
</evidence>
<feature type="region of interest" description="Disordered" evidence="1">
    <location>
        <begin position="107"/>
        <end position="126"/>
    </location>
</feature>
<accession>A0A1I0VFT3</accession>
<evidence type="ECO:0000313" key="5">
    <source>
        <dbReference type="Proteomes" id="UP000199113"/>
    </source>
</evidence>
<evidence type="ECO:0000313" key="3">
    <source>
        <dbReference type="EMBL" id="PKH37238.1"/>
    </source>
</evidence>
<dbReference type="EMBL" id="FOKC01000001">
    <property type="protein sequence ID" value="SFA75078.1"/>
    <property type="molecule type" value="Genomic_DNA"/>
</dbReference>
<dbReference type="Proteomes" id="UP000199113">
    <property type="component" value="Unassembled WGS sequence"/>
</dbReference>
<dbReference type="InterPro" id="IPR035985">
    <property type="entry name" value="Ubiquitin-activating_enz"/>
</dbReference>
<evidence type="ECO:0000313" key="4">
    <source>
        <dbReference type="EMBL" id="SFA75078.1"/>
    </source>
</evidence>
<proteinExistence type="predicted"/>
<feature type="region of interest" description="Disordered" evidence="1">
    <location>
        <begin position="222"/>
        <end position="250"/>
    </location>
</feature>
<dbReference type="STRING" id="748909.SAMN05192575_101182"/>
<dbReference type="Gene3D" id="3.40.50.720">
    <property type="entry name" value="NAD(P)-binding Rossmann-like Domain"/>
    <property type="match status" value="1"/>
</dbReference>
<dbReference type="Pfam" id="PF00899">
    <property type="entry name" value="ThiF"/>
    <property type="match status" value="1"/>
</dbReference>
<dbReference type="EMBL" id="PJBV01000035">
    <property type="protein sequence ID" value="PKH37238.1"/>
    <property type="molecule type" value="Genomic_DNA"/>
</dbReference>
<evidence type="ECO:0000256" key="1">
    <source>
        <dbReference type="SAM" id="MobiDB-lite"/>
    </source>
</evidence>
<organism evidence="4 5">
    <name type="scientific">Nocardioides alpinus</name>
    <dbReference type="NCBI Taxonomy" id="748909"/>
    <lineage>
        <taxon>Bacteria</taxon>
        <taxon>Bacillati</taxon>
        <taxon>Actinomycetota</taxon>
        <taxon>Actinomycetes</taxon>
        <taxon>Propionibacteriales</taxon>
        <taxon>Nocardioidaceae</taxon>
        <taxon>Nocardioides</taxon>
    </lineage>
</organism>
<reference evidence="4" key="1">
    <citation type="submission" date="2016-10" db="EMBL/GenBank/DDBJ databases">
        <authorList>
            <person name="de Groot N.N."/>
        </authorList>
    </citation>
    <scope>NUCLEOTIDE SEQUENCE [LARGE SCALE GENOMIC DNA]</scope>
    <source>
        <strain evidence="4">CGMCC 1.10697</strain>
    </source>
</reference>
<dbReference type="SUPFAM" id="SSF69572">
    <property type="entry name" value="Activating enzymes of the ubiquitin-like proteins"/>
    <property type="match status" value="1"/>
</dbReference>
<feature type="compositionally biased region" description="Low complexity" evidence="1">
    <location>
        <begin position="108"/>
        <end position="120"/>
    </location>
</feature>
<dbReference type="GO" id="GO:0008641">
    <property type="term" value="F:ubiquitin-like modifier activating enzyme activity"/>
    <property type="evidence" value="ECO:0007669"/>
    <property type="project" value="InterPro"/>
</dbReference>
<feature type="region of interest" description="Disordered" evidence="1">
    <location>
        <begin position="144"/>
        <end position="163"/>
    </location>
</feature>
<protein>
    <submittedName>
        <fullName evidence="4">ThiF family protein</fullName>
    </submittedName>
</protein>
<name>A0A1I0VFT3_9ACTN</name>
<dbReference type="OrthoDB" id="9804427at2"/>
<gene>
    <name evidence="3" type="ORF">CXG46_17310</name>
    <name evidence="4" type="ORF">SAMN05192575_101182</name>
</gene>
<keyword evidence="6" id="KW-1185">Reference proteome</keyword>
<sequence>MGLPPFFSRVADALRPVTDVDPAVLASKLSDVTVELHLPDMTDTSAVRDAALMAGNLLARLYPTLEVHAAPASSLAREVAALAKTINPDIGLIIVDASGTADVEFEDASATSSSQTDAGALGRQTSATNGTRVALVIGWRAQVQSNEDERPRTGVPPQVPSGRVVHVNASGWVATVDHAEDESVEASPVPGTPLAWLAAAALGVGEMFRAVFADELGSRGRHHAQPGRLSMLPGTAATAVPDGGPPQSEDPRLSARGIDIGHVHLAGAGAIGEAFALALRASEATGRLTVVEPETVTLSNLQRYVLTDAASVDVPKGEIIRNLFAGSDVSVEIEEARWGDRSSHLGVQKVAVALDSARDRIAVTSTLPQAAYNAWTQVADLGWSRHEDFGTAPCLACLYYPTTARPSDHELIAAAIGQPTLRVLGYLVYNQPIGFPLPHVPAIPDLPANQEDVLHWIQVPLIDDLLAAGVINEEERDRWAASTVGALYRDGVCAGGVLPVGNLPGEVLVPLAHQSALAGFMLAAEVLTASEELRGERDAAVERRFDVLRGFPQVIARPRERTPGCLCSDPDYVRGAIRLRRPPQTTDS</sequence>
<feature type="domain" description="THIF-type NAD/FAD binding fold" evidence="2">
    <location>
        <begin position="262"/>
        <end position="380"/>
    </location>
</feature>
<dbReference type="RefSeq" id="WP_091193121.1">
    <property type="nucleotide sequence ID" value="NZ_FOKC01000001.1"/>
</dbReference>
<dbReference type="Proteomes" id="UP000233565">
    <property type="component" value="Unassembled WGS sequence"/>
</dbReference>
<evidence type="ECO:0000259" key="2">
    <source>
        <dbReference type="Pfam" id="PF00899"/>
    </source>
</evidence>
<reference evidence="3 6" key="2">
    <citation type="submission" date="2017-12" db="EMBL/GenBank/DDBJ databases">
        <title>Pharmacopeia of the Arctic Ocean.</title>
        <authorList>
            <person name="Collins E."/>
            <person name="Ducluzeau A.-L."/>
        </authorList>
    </citation>
    <scope>NUCLEOTIDE SEQUENCE [LARGE SCALE GENOMIC DNA]</scope>
    <source>
        <strain evidence="3 6">DSM 23325</strain>
    </source>
</reference>